<dbReference type="RefSeq" id="WP_086081766.1">
    <property type="nucleotide sequence ID" value="NZ_CP020906.1"/>
</dbReference>
<dbReference type="Gene3D" id="3.90.25.10">
    <property type="entry name" value="UDP-galactose 4-epimerase, domain 1"/>
    <property type="match status" value="1"/>
</dbReference>
<protein>
    <submittedName>
        <fullName evidence="4">NmrA-like family protein</fullName>
    </submittedName>
</protein>
<evidence type="ECO:0000313" key="4">
    <source>
        <dbReference type="EMBL" id="ARQ09033.1"/>
    </source>
</evidence>
<dbReference type="Gene3D" id="3.40.50.720">
    <property type="entry name" value="NAD(P)-binding Rossmann-like Domain"/>
    <property type="match status" value="1"/>
</dbReference>
<sequence length="310" mass="33027">MVSNGKKLIAVFGATGNQGGGVVRALKTNGQFNVRALSRDPGKYKGVADEVVAADLDRPETLAAALDGVHGVFLVTNFWQDGIDEIKQATAAIQAAKAAGVNHLIWSTLPNVEAISGGKFDVPQFTGKAKVDSFVKNAGIPRHTFVIPPAYYQNFAGPYGPQVQQDGSLGWTLPIDPTVRCLHTGDVNELGNIVAGAFAHPEETGNGAYLPLVGAFLSFNELVDTLNQLGHKVSFTQVPREVYAGFFPGADALGDTLAYYETYTYLGPGSHDDQIARANRVAGKTPTTFASWARDNFRLGAASRLEHHAT</sequence>
<dbReference type="CDD" id="cd05251">
    <property type="entry name" value="NmrA_like_SDR_a"/>
    <property type="match status" value="1"/>
</dbReference>
<feature type="domain" description="NmrA-like" evidence="3">
    <location>
        <begin position="6"/>
        <end position="271"/>
    </location>
</feature>
<accession>A0AAN1BD43</accession>
<dbReference type="PANTHER" id="PTHR42748">
    <property type="entry name" value="NITROGEN METABOLITE REPRESSION PROTEIN NMRA FAMILY MEMBER"/>
    <property type="match status" value="1"/>
</dbReference>
<dbReference type="Proteomes" id="UP000194159">
    <property type="component" value="Chromosome"/>
</dbReference>
<evidence type="ECO:0000313" key="5">
    <source>
        <dbReference type="Proteomes" id="UP000194159"/>
    </source>
</evidence>
<evidence type="ECO:0000259" key="3">
    <source>
        <dbReference type="Pfam" id="PF05368"/>
    </source>
</evidence>
<dbReference type="SUPFAM" id="SSF51735">
    <property type="entry name" value="NAD(P)-binding Rossmann-fold domains"/>
    <property type="match status" value="1"/>
</dbReference>
<comment type="similarity">
    <text evidence="1">Belongs to the NmrA-type oxidoreductase family.</text>
</comment>
<evidence type="ECO:0000256" key="2">
    <source>
        <dbReference type="ARBA" id="ARBA00022857"/>
    </source>
</evidence>
<dbReference type="PANTHER" id="PTHR42748:SF7">
    <property type="entry name" value="NMRA LIKE REDOX SENSOR 1-RELATED"/>
    <property type="match status" value="1"/>
</dbReference>
<dbReference type="EMBL" id="CP020906">
    <property type="protein sequence ID" value="ARQ09033.1"/>
    <property type="molecule type" value="Genomic_DNA"/>
</dbReference>
<dbReference type="InterPro" id="IPR051164">
    <property type="entry name" value="NmrA-like_oxidored"/>
</dbReference>
<proteinExistence type="inferred from homology"/>
<dbReference type="AlphaFoldDB" id="A0AAN1BD43"/>
<keyword evidence="2" id="KW-0521">NADP</keyword>
<name>A0AAN1BD43_RHIET</name>
<dbReference type="InterPro" id="IPR036291">
    <property type="entry name" value="NAD(P)-bd_dom_sf"/>
</dbReference>
<dbReference type="InterPro" id="IPR008030">
    <property type="entry name" value="NmrA-like"/>
</dbReference>
<gene>
    <name evidence="4" type="ORF">NXC12_CH00953</name>
</gene>
<evidence type="ECO:0000256" key="1">
    <source>
        <dbReference type="ARBA" id="ARBA00006328"/>
    </source>
</evidence>
<reference evidence="4 5" key="1">
    <citation type="submission" date="2017-04" db="EMBL/GenBank/DDBJ databases">
        <title>Complete genome sequences of Rhizobium genomic linages associated to common bean (phaseolus vulgaris).</title>
        <authorList>
            <person name="Santamaria R.I."/>
            <person name="Bustos P."/>
            <person name="Perez-Carrascal O."/>
            <person name="Martinez-Flores I."/>
            <person name="Juarez S."/>
            <person name="Lozano L."/>
            <person name="Miranda F."/>
            <person name="Vinuesa P."/>
            <person name="Martinez-Romero E."/>
            <person name="Cevallos M.A."/>
            <person name="Romero D."/>
            <person name="Davila G."/>
            <person name="Gonzalez V."/>
        </authorList>
    </citation>
    <scope>NUCLEOTIDE SEQUENCE [LARGE SCALE GENOMIC DNA]</scope>
    <source>
        <strain evidence="4 5">NXC12</strain>
    </source>
</reference>
<organism evidence="4 5">
    <name type="scientific">Rhizobium etli</name>
    <dbReference type="NCBI Taxonomy" id="29449"/>
    <lineage>
        <taxon>Bacteria</taxon>
        <taxon>Pseudomonadati</taxon>
        <taxon>Pseudomonadota</taxon>
        <taxon>Alphaproteobacteria</taxon>
        <taxon>Hyphomicrobiales</taxon>
        <taxon>Rhizobiaceae</taxon>
        <taxon>Rhizobium/Agrobacterium group</taxon>
        <taxon>Rhizobium</taxon>
    </lineage>
</organism>
<dbReference type="Pfam" id="PF05368">
    <property type="entry name" value="NmrA"/>
    <property type="match status" value="1"/>
</dbReference>